<evidence type="ECO:0000256" key="8">
    <source>
        <dbReference type="ARBA" id="ARBA00022927"/>
    </source>
</evidence>
<dbReference type="InterPro" id="IPR015943">
    <property type="entry name" value="WD40/YVTN_repeat-like_dom_sf"/>
</dbReference>
<dbReference type="AlphaFoldDB" id="A0A0C2I602"/>
<feature type="transmembrane region" description="Helical" evidence="11">
    <location>
        <begin position="327"/>
        <end position="347"/>
    </location>
</feature>
<keyword evidence="13" id="KW-1185">Reference proteome</keyword>
<dbReference type="GO" id="GO:0003400">
    <property type="term" value="P:regulation of COPII vesicle coating"/>
    <property type="evidence" value="ECO:0007669"/>
    <property type="project" value="TreeGrafter"/>
</dbReference>
<reference evidence="12 13" key="1">
    <citation type="journal article" date="2014" name="Genome Biol. Evol.">
        <title>The genome of the myxosporean Thelohanellus kitauei shows adaptations to nutrient acquisition within its fish host.</title>
        <authorList>
            <person name="Yang Y."/>
            <person name="Xiong J."/>
            <person name="Zhou Z."/>
            <person name="Huo F."/>
            <person name="Miao W."/>
            <person name="Ran C."/>
            <person name="Liu Y."/>
            <person name="Zhang J."/>
            <person name="Feng J."/>
            <person name="Wang M."/>
            <person name="Wang M."/>
            <person name="Wang L."/>
            <person name="Yao B."/>
        </authorList>
    </citation>
    <scope>NUCLEOTIDE SEQUENCE [LARGE SCALE GENOMIC DNA]</scope>
    <source>
        <strain evidence="12">Wuqing</strain>
    </source>
</reference>
<dbReference type="GO" id="GO:0015031">
    <property type="term" value="P:protein transport"/>
    <property type="evidence" value="ECO:0007669"/>
    <property type="project" value="UniProtKB-KW"/>
</dbReference>
<keyword evidence="8" id="KW-0653">Protein transport</keyword>
<evidence type="ECO:0008006" key="14">
    <source>
        <dbReference type="Google" id="ProtNLM"/>
    </source>
</evidence>
<dbReference type="Gene3D" id="2.130.10.10">
    <property type="entry name" value="YVTN repeat-like/Quinoprotein amine dehydrogenase"/>
    <property type="match status" value="1"/>
</dbReference>
<dbReference type="GO" id="GO:0006888">
    <property type="term" value="P:endoplasmic reticulum to Golgi vesicle-mediated transport"/>
    <property type="evidence" value="ECO:0007669"/>
    <property type="project" value="TreeGrafter"/>
</dbReference>
<keyword evidence="6" id="KW-0256">Endoplasmic reticulum</keyword>
<keyword evidence="4 11" id="KW-0812">Transmembrane</keyword>
<evidence type="ECO:0000256" key="1">
    <source>
        <dbReference type="ARBA" id="ARBA00004389"/>
    </source>
</evidence>
<dbReference type="InterPro" id="IPR036322">
    <property type="entry name" value="WD40_repeat_dom_sf"/>
</dbReference>
<comment type="subcellular location">
    <subcellularLocation>
        <location evidence="1">Endoplasmic reticulum membrane</location>
        <topology evidence="1">Single-pass membrane protein</topology>
    </subcellularLocation>
</comment>
<evidence type="ECO:0000256" key="11">
    <source>
        <dbReference type="SAM" id="Phobius"/>
    </source>
</evidence>
<evidence type="ECO:0000256" key="10">
    <source>
        <dbReference type="ARBA" id="ARBA00023136"/>
    </source>
</evidence>
<dbReference type="SUPFAM" id="SSF50978">
    <property type="entry name" value="WD40 repeat-like"/>
    <property type="match status" value="1"/>
</dbReference>
<dbReference type="PANTHER" id="PTHR23284">
    <property type="entry name" value="PROLACTIN REGULATORY ELEMENT BINDING PROTEIN"/>
    <property type="match status" value="1"/>
</dbReference>
<comment type="caution">
    <text evidence="12">The sequence shown here is derived from an EMBL/GenBank/DDBJ whole genome shotgun (WGS) entry which is preliminary data.</text>
</comment>
<keyword evidence="5" id="KW-0677">Repeat</keyword>
<organism evidence="12 13">
    <name type="scientific">Thelohanellus kitauei</name>
    <name type="common">Myxosporean</name>
    <dbReference type="NCBI Taxonomy" id="669202"/>
    <lineage>
        <taxon>Eukaryota</taxon>
        <taxon>Metazoa</taxon>
        <taxon>Cnidaria</taxon>
        <taxon>Myxozoa</taxon>
        <taxon>Myxosporea</taxon>
        <taxon>Bivalvulida</taxon>
        <taxon>Platysporina</taxon>
        <taxon>Myxobolidae</taxon>
        <taxon>Thelohanellus</taxon>
    </lineage>
</organism>
<evidence type="ECO:0000313" key="13">
    <source>
        <dbReference type="Proteomes" id="UP000031668"/>
    </source>
</evidence>
<evidence type="ECO:0000256" key="2">
    <source>
        <dbReference type="ARBA" id="ARBA00022448"/>
    </source>
</evidence>
<dbReference type="GO" id="GO:0005085">
    <property type="term" value="F:guanyl-nucleotide exchange factor activity"/>
    <property type="evidence" value="ECO:0007669"/>
    <property type="project" value="InterPro"/>
</dbReference>
<accession>A0A0C2I602</accession>
<sequence length="348" mass="38780">MIYAEFPITCSVLIDDFLVVGGGGGPVKSGIKNGIIIYEILPNFRLSSKILDQYYDSDVPMYLIRHDRYLVVCCDYGLYIYEYQIAIKISLVKSIRTGSNAYVTTACVDKGLIFLGDDGGNLYKFEFKKVELSRFETSKSQITSISVHPSHNQVLSYFKKIVVTTRTESYVRNSADLSEIYSLDVDFCDVKHFIRNSAFGSDGKNHFLFTVHLQAGRGRPAYIVKWSTSSYFPILCVKSPEHFISIKSSDLCNVLMLGSSAGRLSVFKYSNLHKMTTTPVIHSVGISSINIMGCHKNMKTITTSPDGSISITSIESMKAFNHISQTVGVSAIVALVLSLTKFIFLLYK</sequence>
<evidence type="ECO:0000256" key="5">
    <source>
        <dbReference type="ARBA" id="ARBA00022737"/>
    </source>
</evidence>
<keyword evidence="9 11" id="KW-1133">Transmembrane helix</keyword>
<dbReference type="EMBL" id="JWZT01005556">
    <property type="protein sequence ID" value="KII60598.1"/>
    <property type="molecule type" value="Genomic_DNA"/>
</dbReference>
<protein>
    <recommendedName>
        <fullName evidence="14">Prolactin regulatory element-binding protein</fullName>
    </recommendedName>
</protein>
<dbReference type="Proteomes" id="UP000031668">
    <property type="component" value="Unassembled WGS sequence"/>
</dbReference>
<evidence type="ECO:0000256" key="9">
    <source>
        <dbReference type="ARBA" id="ARBA00022989"/>
    </source>
</evidence>
<gene>
    <name evidence="12" type="ORF">RF11_07358</name>
</gene>
<evidence type="ECO:0000256" key="6">
    <source>
        <dbReference type="ARBA" id="ARBA00022824"/>
    </source>
</evidence>
<name>A0A0C2I602_THEKT</name>
<dbReference type="InterPro" id="IPR045260">
    <property type="entry name" value="Sec12-like"/>
</dbReference>
<dbReference type="PANTHER" id="PTHR23284:SF0">
    <property type="entry name" value="PROLACTIN REGULATORY ELEMENT-BINDING PROTEIN"/>
    <property type="match status" value="1"/>
</dbReference>
<proteinExistence type="predicted"/>
<dbReference type="GO" id="GO:0005789">
    <property type="term" value="C:endoplasmic reticulum membrane"/>
    <property type="evidence" value="ECO:0007669"/>
    <property type="project" value="UniProtKB-SubCell"/>
</dbReference>
<keyword evidence="2" id="KW-0813">Transport</keyword>
<evidence type="ECO:0000256" key="4">
    <source>
        <dbReference type="ARBA" id="ARBA00022692"/>
    </source>
</evidence>
<evidence type="ECO:0000256" key="7">
    <source>
        <dbReference type="ARBA" id="ARBA00022892"/>
    </source>
</evidence>
<evidence type="ECO:0000313" key="12">
    <source>
        <dbReference type="EMBL" id="KII60598.1"/>
    </source>
</evidence>
<keyword evidence="3" id="KW-0853">WD repeat</keyword>
<evidence type="ECO:0000256" key="3">
    <source>
        <dbReference type="ARBA" id="ARBA00022574"/>
    </source>
</evidence>
<keyword evidence="10 11" id="KW-0472">Membrane</keyword>
<keyword evidence="7" id="KW-0931">ER-Golgi transport</keyword>